<evidence type="ECO:0000259" key="5">
    <source>
        <dbReference type="Pfam" id="PF06978"/>
    </source>
</evidence>
<dbReference type="OrthoDB" id="442863at2759"/>
<keyword evidence="2" id="KW-0819">tRNA processing</keyword>
<feature type="region of interest" description="Disordered" evidence="4">
    <location>
        <begin position="58"/>
        <end position="106"/>
    </location>
</feature>
<accession>A0A6P8BSA1</accession>
<dbReference type="Pfam" id="PF22770">
    <property type="entry name" value="POP1_C"/>
    <property type="match status" value="1"/>
</dbReference>
<dbReference type="InterPro" id="IPR009723">
    <property type="entry name" value="Pop1_N"/>
</dbReference>
<evidence type="ECO:0000313" key="10">
    <source>
        <dbReference type="RefSeq" id="XP_031375327.1"/>
    </source>
</evidence>
<feature type="compositionally biased region" description="Polar residues" evidence="4">
    <location>
        <begin position="1"/>
        <end position="10"/>
    </location>
</feature>
<evidence type="ECO:0000256" key="4">
    <source>
        <dbReference type="SAM" id="MobiDB-lite"/>
    </source>
</evidence>
<feature type="domain" description="POP1 C-terminal" evidence="7">
    <location>
        <begin position="733"/>
        <end position="823"/>
    </location>
</feature>
<evidence type="ECO:0000259" key="6">
    <source>
        <dbReference type="Pfam" id="PF08170"/>
    </source>
</evidence>
<comment type="subcellular location">
    <subcellularLocation>
        <location evidence="1">Nucleus</location>
    </subcellularLocation>
</comment>
<name>A0A6P8BSA1_PUNGR</name>
<dbReference type="InterPro" id="IPR055079">
    <property type="entry name" value="POP1_C"/>
</dbReference>
<dbReference type="Proteomes" id="UP000515151">
    <property type="component" value="Chromosome 8"/>
</dbReference>
<dbReference type="Pfam" id="PF08170">
    <property type="entry name" value="POPLD"/>
    <property type="match status" value="1"/>
</dbReference>
<keyword evidence="8" id="KW-1185">Reference proteome</keyword>
<dbReference type="GeneID" id="116188066"/>
<dbReference type="PANTHER" id="PTHR22731">
    <property type="entry name" value="RIBONUCLEASES P/MRP PROTEIN SUBUNIT POP1"/>
    <property type="match status" value="1"/>
</dbReference>
<dbReference type="RefSeq" id="XP_031375327.1">
    <property type="nucleotide sequence ID" value="XM_031519467.1"/>
</dbReference>
<dbReference type="AlphaFoldDB" id="A0A6P8BSA1"/>
<evidence type="ECO:0000259" key="7">
    <source>
        <dbReference type="Pfam" id="PF22770"/>
    </source>
</evidence>
<dbReference type="GO" id="GO:0000172">
    <property type="term" value="C:ribonuclease MRP complex"/>
    <property type="evidence" value="ECO:0007669"/>
    <property type="project" value="InterPro"/>
</dbReference>
<dbReference type="Pfam" id="PF06978">
    <property type="entry name" value="POP1_N"/>
    <property type="match status" value="1"/>
</dbReference>
<keyword evidence="3" id="KW-0539">Nucleus</keyword>
<organism evidence="8 9">
    <name type="scientific">Punica granatum</name>
    <name type="common">Pomegranate</name>
    <dbReference type="NCBI Taxonomy" id="22663"/>
    <lineage>
        <taxon>Eukaryota</taxon>
        <taxon>Viridiplantae</taxon>
        <taxon>Streptophyta</taxon>
        <taxon>Embryophyta</taxon>
        <taxon>Tracheophyta</taxon>
        <taxon>Spermatophyta</taxon>
        <taxon>Magnoliopsida</taxon>
        <taxon>eudicotyledons</taxon>
        <taxon>Gunneridae</taxon>
        <taxon>Pentapetalae</taxon>
        <taxon>rosids</taxon>
        <taxon>malvids</taxon>
        <taxon>Myrtales</taxon>
        <taxon>Lythraceae</taxon>
        <taxon>Punica</taxon>
    </lineage>
</organism>
<evidence type="ECO:0000256" key="1">
    <source>
        <dbReference type="ARBA" id="ARBA00004123"/>
    </source>
</evidence>
<dbReference type="GO" id="GO:0001682">
    <property type="term" value="P:tRNA 5'-leader removal"/>
    <property type="evidence" value="ECO:0007669"/>
    <property type="project" value="InterPro"/>
</dbReference>
<feature type="region of interest" description="Disordered" evidence="4">
    <location>
        <begin position="1"/>
        <end position="29"/>
    </location>
</feature>
<evidence type="ECO:0000313" key="9">
    <source>
        <dbReference type="RefSeq" id="XP_031373045.1"/>
    </source>
</evidence>
<feature type="domain" description="POPLD" evidence="6">
    <location>
        <begin position="511"/>
        <end position="587"/>
    </location>
</feature>
<reference evidence="8" key="1">
    <citation type="journal article" date="2020" name="Plant Biotechnol. J.">
        <title>The pomegranate (Punica granatum L.) draft genome dissects genetic divergence between soft- and hard-seeded cultivars.</title>
        <authorList>
            <person name="Luo X."/>
            <person name="Li H."/>
            <person name="Wu Z."/>
            <person name="Yao W."/>
            <person name="Zhao P."/>
            <person name="Cao D."/>
            <person name="Yu H."/>
            <person name="Li K."/>
            <person name="Poudel K."/>
            <person name="Zhao D."/>
            <person name="Zhang F."/>
            <person name="Xia X."/>
            <person name="Chen L."/>
            <person name="Wang Q."/>
            <person name="Jing D."/>
            <person name="Cao S."/>
        </authorList>
    </citation>
    <scope>NUCLEOTIDE SEQUENCE [LARGE SCALE GENOMIC DNA]</scope>
</reference>
<dbReference type="PANTHER" id="PTHR22731:SF3">
    <property type="entry name" value="RIBONUCLEASES P_MRP PROTEIN SUBUNIT POP1"/>
    <property type="match status" value="1"/>
</dbReference>
<feature type="compositionally biased region" description="Basic and acidic residues" evidence="4">
    <location>
        <begin position="96"/>
        <end position="105"/>
    </location>
</feature>
<proteinExistence type="predicted"/>
<feature type="domain" description="Pop1 N-terminal" evidence="5">
    <location>
        <begin position="132"/>
        <end position="189"/>
    </location>
</feature>
<evidence type="ECO:0000256" key="2">
    <source>
        <dbReference type="ARBA" id="ARBA00022694"/>
    </source>
</evidence>
<protein>
    <submittedName>
        <fullName evidence="9">Uncharacterized protein LOC116188066 isoform X1</fullName>
    </submittedName>
    <submittedName>
        <fullName evidence="10">Uncharacterized protein LOC116189756 isoform X1</fullName>
    </submittedName>
</protein>
<dbReference type="GO" id="GO:0005655">
    <property type="term" value="C:nucleolar ribonuclease P complex"/>
    <property type="evidence" value="ECO:0007669"/>
    <property type="project" value="InterPro"/>
</dbReference>
<sequence length="834" mass="93702">MNDSVHSQEGNLGPYLAATMGPSGSNGQLAPRTIRVQKFAEARGPELERLHSIVAQRLGNNFRSQRNKRRRTTSHDNQASNRRRRKRQKGLQCDNPELKTQEKLPRRVRRRNELRMNPQSGFSTSGDGTKRLRTHVWNAKRFTMTKLWGFHLPLGLHGRGRGSRALLKRCREGVVVHDASYHLAVQLDGPEDSLISILRMVLVPSPRGHPIDGRPSVLCGSTYESAMLHHVGEPTGRPICPVICIWRPLNEKNLENAELDYSDNGHTEPRNSEGSKLFRQLWVWIHASAFGEGYNALKSACQKEMDAKSISINCFSLEGRIAKLELMGSGAFQLLKKILHPISCVPGKSFQLKKHSEAVSNDDKMKDHSSLKEEQFSDSTVLSLVVKDPRAYREEGVTDVKSVTTTKVEFTSPVQVEEHTIPSDDHGVSPPSSLVYPEIEDLWDASRGIKPPVDESVLCQERHDKRLEFYCLSDPNCRTSSTLEAFQSSTCPIMLLRKHSQAHSQEHTSLGWFIILPLSWVKAFWVPLVTMGAHAIGLREKRWISCEASLPYFPSDFPDCSAYTSLVAAEAAASSSKADLRPRKLRPMKIPIPLPWSTVQTAYDEVPSLEGNSQIPAGREIYNMRTSRELGLFNERFGGHLLLFPHGVGNEGSLQKALINEVVPCQDGIIQFKDEKKLYFLRVILRAFREGAFEEGAVVCTPHFSDISLWSSRPENYGKGLQISESAVASYFKEESSGTWVLQTPLDPLARESHRRGIGFVTTGFVRGSKKPAAVAICEATSLARLRAEQWSEMHVKRRKEEIYVLVRNLRSSAYRLALATIVLEHQKEDVKSL</sequence>
<evidence type="ECO:0000256" key="3">
    <source>
        <dbReference type="ARBA" id="ARBA00023242"/>
    </source>
</evidence>
<gene>
    <name evidence="9" type="primary">LOC116188066</name>
    <name evidence="10" type="synonym">LOC116189756</name>
</gene>
<reference evidence="9 10" key="2">
    <citation type="submission" date="2025-04" db="UniProtKB">
        <authorList>
            <consortium name="RefSeq"/>
        </authorList>
    </citation>
    <scope>IDENTIFICATION</scope>
    <source>
        <tissue evidence="9 10">Leaf</tissue>
    </source>
</reference>
<dbReference type="RefSeq" id="XP_031373045.1">
    <property type="nucleotide sequence ID" value="XM_031517185.1"/>
</dbReference>
<evidence type="ECO:0000313" key="8">
    <source>
        <dbReference type="Proteomes" id="UP000515151"/>
    </source>
</evidence>
<dbReference type="InterPro" id="IPR039182">
    <property type="entry name" value="Pop1"/>
</dbReference>
<dbReference type="InterPro" id="IPR012590">
    <property type="entry name" value="POPLD_dom"/>
</dbReference>